<evidence type="ECO:0000313" key="2">
    <source>
        <dbReference type="Proteomes" id="UP000076580"/>
    </source>
</evidence>
<dbReference type="GeneID" id="63713148"/>
<name>A0A151GQI4_DRECN</name>
<evidence type="ECO:0000313" key="1">
    <source>
        <dbReference type="EMBL" id="KYK59375.1"/>
    </source>
</evidence>
<accession>A0A151GQI4</accession>
<sequence length="153" mass="17366">MRNSHLLLSGWHTLFANQPGPSTPPRTEVAYVALAGFFEKHCGPMYSELCYPEAGGFAKHGKQDLMCFAARSLFAEKSTHDQLDIGDWRLLSDYVFNLCYRVYPTDCPEGSKFNPQLVPQDGECLEMINQADFALRPNNRPFHPRAQDDKVPR</sequence>
<dbReference type="RefSeq" id="XP_040658727.1">
    <property type="nucleotide sequence ID" value="XM_040797844.1"/>
</dbReference>
<organism evidence="1 2">
    <name type="scientific">Drechmeria coniospora</name>
    <name type="common">Nematophagous fungus</name>
    <name type="synonym">Meria coniospora</name>
    <dbReference type="NCBI Taxonomy" id="98403"/>
    <lineage>
        <taxon>Eukaryota</taxon>
        <taxon>Fungi</taxon>
        <taxon>Dikarya</taxon>
        <taxon>Ascomycota</taxon>
        <taxon>Pezizomycotina</taxon>
        <taxon>Sordariomycetes</taxon>
        <taxon>Hypocreomycetidae</taxon>
        <taxon>Hypocreales</taxon>
        <taxon>Ophiocordycipitaceae</taxon>
        <taxon>Drechmeria</taxon>
    </lineage>
</organism>
<dbReference type="EMBL" id="LAYC01000001">
    <property type="protein sequence ID" value="KYK59375.1"/>
    <property type="molecule type" value="Genomic_DNA"/>
</dbReference>
<dbReference type="Proteomes" id="UP000076580">
    <property type="component" value="Chromosome 01"/>
</dbReference>
<proteinExistence type="predicted"/>
<comment type="caution">
    <text evidence="1">The sequence shown here is derived from an EMBL/GenBank/DDBJ whole genome shotgun (WGS) entry which is preliminary data.</text>
</comment>
<protein>
    <submittedName>
        <fullName evidence="1">Uncharacterized protein</fullName>
    </submittedName>
</protein>
<reference evidence="1 2" key="1">
    <citation type="journal article" date="2016" name="Sci. Rep.">
        <title>Insights into Adaptations to a Near-Obligate Nematode Endoparasitic Lifestyle from the Finished Genome of Drechmeria coniospora.</title>
        <authorList>
            <person name="Zhang L."/>
            <person name="Zhou Z."/>
            <person name="Guo Q."/>
            <person name="Fokkens L."/>
            <person name="Miskei M."/>
            <person name="Pocsi I."/>
            <person name="Zhang W."/>
            <person name="Chen M."/>
            <person name="Wang L."/>
            <person name="Sun Y."/>
            <person name="Donzelli B.G."/>
            <person name="Gibson D.M."/>
            <person name="Nelson D.R."/>
            <person name="Luo J.G."/>
            <person name="Rep M."/>
            <person name="Liu H."/>
            <person name="Yang S."/>
            <person name="Wang J."/>
            <person name="Krasnoff S.B."/>
            <person name="Xu Y."/>
            <person name="Molnar I."/>
            <person name="Lin M."/>
        </authorList>
    </citation>
    <scope>NUCLEOTIDE SEQUENCE [LARGE SCALE GENOMIC DNA]</scope>
    <source>
        <strain evidence="1 2">ARSEF 6962</strain>
    </source>
</reference>
<dbReference type="InParanoid" id="A0A151GQI4"/>
<keyword evidence="2" id="KW-1185">Reference proteome</keyword>
<gene>
    <name evidence="1" type="ORF">DCS_00505</name>
</gene>
<dbReference type="AlphaFoldDB" id="A0A151GQI4"/>